<dbReference type="EMBL" id="CM044702">
    <property type="protein sequence ID" value="KAI5677550.1"/>
    <property type="molecule type" value="Genomic_DNA"/>
</dbReference>
<name>A0ACC0BY47_CATRO</name>
<gene>
    <name evidence="1" type="ORF">M9H77_08500</name>
</gene>
<keyword evidence="2" id="KW-1185">Reference proteome</keyword>
<protein>
    <submittedName>
        <fullName evidence="1">Uncharacterized protein</fullName>
    </submittedName>
</protein>
<sequence length="190" mass="20997">MRMSTGYLQIGLREYIGLEFPVLSVGNVTKQATMSKKCPQRSTGTVNEVAQTTYGHNLNKCGLCSELGHNKRSDKRSPAPAIIKSPPSVATDQNQSLNLIPTEVDEHANPETTYNLTKSLVKAHLQPSPSSTHVVQPIPAEFHVVRAVQPSIKESKKKRIKRPQRCSYCHQAGHNKAKCTMGRDIHTSED</sequence>
<evidence type="ECO:0000313" key="2">
    <source>
        <dbReference type="Proteomes" id="UP001060085"/>
    </source>
</evidence>
<evidence type="ECO:0000313" key="1">
    <source>
        <dbReference type="EMBL" id="KAI5677550.1"/>
    </source>
</evidence>
<reference evidence="2" key="1">
    <citation type="journal article" date="2023" name="Nat. Plants">
        <title>Single-cell RNA sequencing provides a high-resolution roadmap for understanding the multicellular compartmentation of specialized metabolism.</title>
        <authorList>
            <person name="Sun S."/>
            <person name="Shen X."/>
            <person name="Li Y."/>
            <person name="Li Y."/>
            <person name="Wang S."/>
            <person name="Li R."/>
            <person name="Zhang H."/>
            <person name="Shen G."/>
            <person name="Guo B."/>
            <person name="Wei J."/>
            <person name="Xu J."/>
            <person name="St-Pierre B."/>
            <person name="Chen S."/>
            <person name="Sun C."/>
        </authorList>
    </citation>
    <scope>NUCLEOTIDE SEQUENCE [LARGE SCALE GENOMIC DNA]</scope>
</reference>
<comment type="caution">
    <text evidence="1">The sequence shown here is derived from an EMBL/GenBank/DDBJ whole genome shotgun (WGS) entry which is preliminary data.</text>
</comment>
<dbReference type="Proteomes" id="UP001060085">
    <property type="component" value="Linkage Group LG02"/>
</dbReference>
<proteinExistence type="predicted"/>
<accession>A0ACC0BY47</accession>
<organism evidence="1 2">
    <name type="scientific">Catharanthus roseus</name>
    <name type="common">Madagascar periwinkle</name>
    <name type="synonym">Vinca rosea</name>
    <dbReference type="NCBI Taxonomy" id="4058"/>
    <lineage>
        <taxon>Eukaryota</taxon>
        <taxon>Viridiplantae</taxon>
        <taxon>Streptophyta</taxon>
        <taxon>Embryophyta</taxon>
        <taxon>Tracheophyta</taxon>
        <taxon>Spermatophyta</taxon>
        <taxon>Magnoliopsida</taxon>
        <taxon>eudicotyledons</taxon>
        <taxon>Gunneridae</taxon>
        <taxon>Pentapetalae</taxon>
        <taxon>asterids</taxon>
        <taxon>lamiids</taxon>
        <taxon>Gentianales</taxon>
        <taxon>Apocynaceae</taxon>
        <taxon>Rauvolfioideae</taxon>
        <taxon>Vinceae</taxon>
        <taxon>Catharanthinae</taxon>
        <taxon>Catharanthus</taxon>
    </lineage>
</organism>